<evidence type="ECO:0008006" key="6">
    <source>
        <dbReference type="Google" id="ProtNLM"/>
    </source>
</evidence>
<dbReference type="Pfam" id="PF26337">
    <property type="entry name" value="Gtf3_C"/>
    <property type="match status" value="1"/>
</dbReference>
<evidence type="ECO:0000256" key="1">
    <source>
        <dbReference type="ARBA" id="ARBA00022679"/>
    </source>
</evidence>
<dbReference type="SUPFAM" id="SSF53756">
    <property type="entry name" value="UDP-Glycosyltransferase/glycogen phosphorylase"/>
    <property type="match status" value="1"/>
</dbReference>
<dbReference type="Gene3D" id="3.40.50.2000">
    <property type="entry name" value="Glycogen Phosphorylase B"/>
    <property type="match status" value="2"/>
</dbReference>
<evidence type="ECO:0000259" key="3">
    <source>
        <dbReference type="Pfam" id="PF26337"/>
    </source>
</evidence>
<organism evidence="4 5">
    <name type="scientific">Streptococcus criceti HS-6</name>
    <dbReference type="NCBI Taxonomy" id="873449"/>
    <lineage>
        <taxon>Bacteria</taxon>
        <taxon>Bacillati</taxon>
        <taxon>Bacillota</taxon>
        <taxon>Bacilli</taxon>
        <taxon>Lactobacillales</taxon>
        <taxon>Streptococcaceae</taxon>
        <taxon>Streptococcus</taxon>
    </lineage>
</organism>
<evidence type="ECO:0000259" key="2">
    <source>
        <dbReference type="Pfam" id="PF26334"/>
    </source>
</evidence>
<dbReference type="STRING" id="873449.STRCR_1417"/>
<keyword evidence="5" id="KW-1185">Reference proteome</keyword>
<protein>
    <recommendedName>
        <fullName evidence="6">Galactofuranosyltransferase</fullName>
    </recommendedName>
</protein>
<accession>G5JNG2</accession>
<feature type="domain" description="Glucosyltransferase 3-like C-terminal" evidence="3">
    <location>
        <begin position="182"/>
        <end position="346"/>
    </location>
</feature>
<dbReference type="InterPro" id="IPR058591">
    <property type="entry name" value="Gtf3_N"/>
</dbReference>
<feature type="domain" description="Glucosyltransferase 3-like N-terminal" evidence="2">
    <location>
        <begin position="3"/>
        <end position="164"/>
    </location>
</feature>
<comment type="caution">
    <text evidence="4">The sequence shown here is derived from an EMBL/GenBank/DDBJ whole genome shotgun (WGS) entry which is preliminary data.</text>
</comment>
<dbReference type="eggNOG" id="COG0438">
    <property type="taxonomic scope" value="Bacteria"/>
</dbReference>
<evidence type="ECO:0000313" key="5">
    <source>
        <dbReference type="Proteomes" id="UP000004322"/>
    </source>
</evidence>
<dbReference type="InterPro" id="IPR058592">
    <property type="entry name" value="Gtf3_C"/>
</dbReference>
<dbReference type="PIRSF" id="PIRSF007023">
    <property type="entry name" value="UDP-Galf_transf"/>
    <property type="match status" value="1"/>
</dbReference>
<dbReference type="EMBL" id="AEUV02000002">
    <property type="protein sequence ID" value="EHI74498.1"/>
    <property type="molecule type" value="Genomic_DNA"/>
</dbReference>
<evidence type="ECO:0000313" key="4">
    <source>
        <dbReference type="EMBL" id="EHI74498.1"/>
    </source>
</evidence>
<dbReference type="AlphaFoldDB" id="G5JNG2"/>
<dbReference type="OrthoDB" id="9790931at2"/>
<gene>
    <name evidence="4" type="ORF">STRCR_1417</name>
</gene>
<keyword evidence="1" id="KW-0808">Transferase</keyword>
<dbReference type="Proteomes" id="UP000004322">
    <property type="component" value="Unassembled WGS sequence"/>
</dbReference>
<dbReference type="Pfam" id="PF26334">
    <property type="entry name" value="Gtf3_N"/>
    <property type="match status" value="1"/>
</dbReference>
<proteinExistence type="predicted"/>
<reference evidence="4" key="1">
    <citation type="submission" date="2011-07" db="EMBL/GenBank/DDBJ databases">
        <authorList>
            <person name="Stanhope M.J."/>
            <person name="Durkin A.S."/>
            <person name="Hostetler J."/>
            <person name="Kim M."/>
            <person name="Radune D."/>
            <person name="Singh I."/>
            <person name="Town C.D."/>
        </authorList>
    </citation>
    <scope>NUCLEOTIDE SEQUENCE [LARGE SCALE GENOMIC DNA]</scope>
    <source>
        <strain evidence="4">HS-6</strain>
    </source>
</reference>
<name>G5JNG2_STRCG</name>
<dbReference type="RefSeq" id="WP_004227769.1">
    <property type="nucleotide sequence ID" value="NZ_AEUV02000002.1"/>
</dbReference>
<sequence>MKKYQIVEIRDGDVRHAGSKAVSDVVTILEGERLQPLYIKTRRDNHGLKAKIVNQLGFYQDWKVAYETIEEGSILFLQHPFHHRQIGREKFLKQLKEKKNIKIISLVHDVEELRNNGITNDKRHQEEFDFMLSIADQFIVHNPVMKEFFLSKGIAEDQLICLGIFDYSTEQTINPPRFSTSLIFAGNFAPPKSLFSSKLGELIKLKFELYGPNYDNSHLTNNVVYHGSFPPDELPTQLNSGFGLVWDGDSLDECNGPWGNYLRYNNPHKLSLYLASGIPVVVWKSSALAGFVKDRQIGLTVDSLRDLEDLFATITETSYKTMSQNVANLSKELRSGTFTKQAFKQAVKNLENE</sequence>